<dbReference type="PANTHER" id="PTHR42847">
    <property type="entry name" value="ALKANESULFONATE MONOOXYGENASE"/>
    <property type="match status" value="1"/>
</dbReference>
<dbReference type="GO" id="GO:0046306">
    <property type="term" value="P:alkanesulfonate catabolic process"/>
    <property type="evidence" value="ECO:0007669"/>
    <property type="project" value="TreeGrafter"/>
</dbReference>
<keyword evidence="2" id="KW-0288">FMN</keyword>
<dbReference type="InterPro" id="IPR050172">
    <property type="entry name" value="SsuD_RutA_monooxygenase"/>
</dbReference>
<dbReference type="GO" id="GO:0008726">
    <property type="term" value="F:alkanesulfonate monooxygenase activity"/>
    <property type="evidence" value="ECO:0007669"/>
    <property type="project" value="TreeGrafter"/>
</dbReference>
<accession>A0A382I6K0</accession>
<dbReference type="EMBL" id="UINC01065367">
    <property type="protein sequence ID" value="SVB94952.1"/>
    <property type="molecule type" value="Genomic_DNA"/>
</dbReference>
<evidence type="ECO:0000256" key="3">
    <source>
        <dbReference type="ARBA" id="ARBA00023002"/>
    </source>
</evidence>
<evidence type="ECO:0000256" key="2">
    <source>
        <dbReference type="ARBA" id="ARBA00022643"/>
    </source>
</evidence>
<organism evidence="6">
    <name type="scientific">marine metagenome</name>
    <dbReference type="NCBI Taxonomy" id="408172"/>
    <lineage>
        <taxon>unclassified sequences</taxon>
        <taxon>metagenomes</taxon>
        <taxon>ecological metagenomes</taxon>
    </lineage>
</organism>
<proteinExistence type="predicted"/>
<keyword evidence="1" id="KW-0285">Flavoprotein</keyword>
<dbReference type="InterPro" id="IPR036661">
    <property type="entry name" value="Luciferase-like_sf"/>
</dbReference>
<evidence type="ECO:0000259" key="5">
    <source>
        <dbReference type="Pfam" id="PF00296"/>
    </source>
</evidence>
<name>A0A382I6K0_9ZZZZ</name>
<keyword evidence="3" id="KW-0560">Oxidoreductase</keyword>
<reference evidence="6" key="1">
    <citation type="submission" date="2018-05" db="EMBL/GenBank/DDBJ databases">
        <authorList>
            <person name="Lanie J.A."/>
            <person name="Ng W.-L."/>
            <person name="Kazmierczak K.M."/>
            <person name="Andrzejewski T.M."/>
            <person name="Davidsen T.M."/>
            <person name="Wayne K.J."/>
            <person name="Tettelin H."/>
            <person name="Glass J.I."/>
            <person name="Rusch D."/>
            <person name="Podicherti R."/>
            <person name="Tsui H.-C.T."/>
            <person name="Winkler M.E."/>
        </authorList>
    </citation>
    <scope>NUCLEOTIDE SEQUENCE</scope>
</reference>
<evidence type="ECO:0000256" key="1">
    <source>
        <dbReference type="ARBA" id="ARBA00022630"/>
    </source>
</evidence>
<feature type="domain" description="Luciferase-like" evidence="5">
    <location>
        <begin position="4"/>
        <end position="305"/>
    </location>
</feature>
<dbReference type="InterPro" id="IPR011251">
    <property type="entry name" value="Luciferase-like_dom"/>
</dbReference>
<evidence type="ECO:0000256" key="4">
    <source>
        <dbReference type="ARBA" id="ARBA00023033"/>
    </source>
</evidence>
<sequence length="340" mass="38700">MMIQFGLMNRGQFPVGGDAAQHWQEMLEQVRWAEKLGFDSIMKGSHYSTHPLTDFQQVPFLSRIMDEAPSLRLIAGVVLLPLHKPLDIAEQFANIDVMSGGRLIFGIGVGYRDVEFRAFGTTSKEAGRRLEEGLEAIRRLWTEEKVSMTASHFELIEACCTIQPMQKPLPPIWTGANADVAIRRAARLTDAWFVNPHNRIETIAQQMEVYKRELDACGKPFPAEFPMMREVVVSSSRAEAMRKAQPYLEAKYNAYHEWGQDKVMPVGDNNFAVDFDELVRDRFLFGSPEEIADQILDLVKRFGVNHFVMGVQFPGMPQNMVLEEMQMLTEEVFPLVRTGI</sequence>
<dbReference type="AlphaFoldDB" id="A0A382I6K0"/>
<protein>
    <recommendedName>
        <fullName evidence="5">Luciferase-like domain-containing protein</fullName>
    </recommendedName>
</protein>
<evidence type="ECO:0000313" key="6">
    <source>
        <dbReference type="EMBL" id="SVB94952.1"/>
    </source>
</evidence>
<dbReference type="Pfam" id="PF00296">
    <property type="entry name" value="Bac_luciferase"/>
    <property type="match status" value="1"/>
</dbReference>
<dbReference type="PANTHER" id="PTHR42847:SF4">
    <property type="entry name" value="ALKANESULFONATE MONOOXYGENASE-RELATED"/>
    <property type="match status" value="1"/>
</dbReference>
<keyword evidence="4" id="KW-0503">Monooxygenase</keyword>
<dbReference type="Gene3D" id="3.20.20.30">
    <property type="entry name" value="Luciferase-like domain"/>
    <property type="match status" value="1"/>
</dbReference>
<dbReference type="SUPFAM" id="SSF51679">
    <property type="entry name" value="Bacterial luciferase-like"/>
    <property type="match status" value="1"/>
</dbReference>
<gene>
    <name evidence="6" type="ORF">METZ01_LOCUS247806</name>
</gene>